<organism evidence="2 3">
    <name type="scientific">Synchytrium endobioticum</name>
    <dbReference type="NCBI Taxonomy" id="286115"/>
    <lineage>
        <taxon>Eukaryota</taxon>
        <taxon>Fungi</taxon>
        <taxon>Fungi incertae sedis</taxon>
        <taxon>Chytridiomycota</taxon>
        <taxon>Chytridiomycota incertae sedis</taxon>
        <taxon>Chytridiomycetes</taxon>
        <taxon>Synchytriales</taxon>
        <taxon>Synchytriaceae</taxon>
        <taxon>Synchytrium</taxon>
    </lineage>
</organism>
<dbReference type="Proteomes" id="UP000317494">
    <property type="component" value="Unassembled WGS sequence"/>
</dbReference>
<evidence type="ECO:0000256" key="1">
    <source>
        <dbReference type="SAM" id="MobiDB-lite"/>
    </source>
</evidence>
<protein>
    <submittedName>
        <fullName evidence="2">Uncharacterized protein</fullName>
    </submittedName>
</protein>
<dbReference type="EMBL" id="QEAN01000003">
    <property type="protein sequence ID" value="TPX54648.1"/>
    <property type="molecule type" value="Genomic_DNA"/>
</dbReference>
<comment type="caution">
    <text evidence="2">The sequence shown here is derived from an EMBL/GenBank/DDBJ whole genome shotgun (WGS) entry which is preliminary data.</text>
</comment>
<name>A0A507DUM8_9FUNG</name>
<reference evidence="2 3" key="1">
    <citation type="journal article" date="2019" name="Sci. Rep.">
        <title>Comparative genomics of chytrid fungi reveal insights into the obligate biotrophic and pathogenic lifestyle of Synchytrium endobioticum.</title>
        <authorList>
            <person name="van de Vossenberg B.T.L.H."/>
            <person name="Warris S."/>
            <person name="Nguyen H.D.T."/>
            <person name="van Gent-Pelzer M.P.E."/>
            <person name="Joly D.L."/>
            <person name="van de Geest H.C."/>
            <person name="Bonants P.J.M."/>
            <person name="Smith D.S."/>
            <person name="Levesque C.A."/>
            <person name="van der Lee T.A.J."/>
        </authorList>
    </citation>
    <scope>NUCLEOTIDE SEQUENCE [LARGE SCALE GENOMIC DNA]</scope>
    <source>
        <strain evidence="2 3">MB42</strain>
    </source>
</reference>
<proteinExistence type="predicted"/>
<dbReference type="AlphaFoldDB" id="A0A507DUM8"/>
<gene>
    <name evidence="2" type="ORF">SeMB42_g00184</name>
</gene>
<feature type="compositionally biased region" description="Low complexity" evidence="1">
    <location>
        <begin position="83"/>
        <end position="92"/>
    </location>
</feature>
<evidence type="ECO:0000313" key="3">
    <source>
        <dbReference type="Proteomes" id="UP000317494"/>
    </source>
</evidence>
<accession>A0A507DUM8</accession>
<evidence type="ECO:0000313" key="2">
    <source>
        <dbReference type="EMBL" id="TPX54648.1"/>
    </source>
</evidence>
<sequence>MRSSLKFSTKTMNEYLFMANWTANPFRPLQSVGEVPRYASCTKDRTTPMKCPVPPVLKVSPKVVALDDDQYLEPKEAPKAKAVKPSSKAKAVTTKCLAEPERRYKD</sequence>
<feature type="region of interest" description="Disordered" evidence="1">
    <location>
        <begin position="76"/>
        <end position="106"/>
    </location>
</feature>
<keyword evidence="3" id="KW-1185">Reference proteome</keyword>
<dbReference type="VEuPathDB" id="FungiDB:SeMB42_g00184"/>